<feature type="domain" description="Tyr recombinase" evidence="6">
    <location>
        <begin position="107"/>
        <end position="288"/>
    </location>
</feature>
<evidence type="ECO:0000313" key="9">
    <source>
        <dbReference type="Proteomes" id="UP000539953"/>
    </source>
</evidence>
<dbReference type="Gene3D" id="1.10.443.10">
    <property type="entry name" value="Intergrase catalytic core"/>
    <property type="match status" value="1"/>
</dbReference>
<dbReference type="InterPro" id="IPR050090">
    <property type="entry name" value="Tyrosine_recombinase_XerCD"/>
</dbReference>
<dbReference type="SUPFAM" id="SSF56349">
    <property type="entry name" value="DNA breaking-rejoining enzymes"/>
    <property type="match status" value="1"/>
</dbReference>
<keyword evidence="9" id="KW-1185">Reference proteome</keyword>
<dbReference type="AlphaFoldDB" id="A0A7W8FWV6"/>
<keyword evidence="4" id="KW-0233">DNA recombination</keyword>
<gene>
    <name evidence="8" type="ORF">HNQ47_001740</name>
</gene>
<evidence type="ECO:0000256" key="1">
    <source>
        <dbReference type="ARBA" id="ARBA00008857"/>
    </source>
</evidence>
<dbReference type="PROSITE" id="PS51898">
    <property type="entry name" value="TYR_RECOMBINASE"/>
    <property type="match status" value="1"/>
</dbReference>
<evidence type="ECO:0000259" key="6">
    <source>
        <dbReference type="PROSITE" id="PS51898"/>
    </source>
</evidence>
<dbReference type="InterPro" id="IPR010998">
    <property type="entry name" value="Integrase_recombinase_N"/>
</dbReference>
<evidence type="ECO:0000256" key="3">
    <source>
        <dbReference type="ARBA" id="ARBA00023125"/>
    </source>
</evidence>
<reference evidence="8 9" key="1">
    <citation type="submission" date="2020-08" db="EMBL/GenBank/DDBJ databases">
        <title>Genomic Encyclopedia of Type Strains, Phase IV (KMG-IV): sequencing the most valuable type-strain genomes for metagenomic binning, comparative biology and taxonomic classification.</title>
        <authorList>
            <person name="Goeker M."/>
        </authorList>
    </citation>
    <scope>NUCLEOTIDE SEQUENCE [LARGE SCALE GENOMIC DNA]</scope>
    <source>
        <strain evidence="8 9">DSM 25799</strain>
    </source>
</reference>
<keyword evidence="3 5" id="KW-0238">DNA-binding</keyword>
<dbReference type="Pfam" id="PF00589">
    <property type="entry name" value="Phage_integrase"/>
    <property type="match status" value="1"/>
</dbReference>
<comment type="similarity">
    <text evidence="1">Belongs to the 'phage' integrase family.</text>
</comment>
<dbReference type="Gene3D" id="1.10.150.130">
    <property type="match status" value="1"/>
</dbReference>
<dbReference type="GO" id="GO:0015074">
    <property type="term" value="P:DNA integration"/>
    <property type="evidence" value="ECO:0007669"/>
    <property type="project" value="UniProtKB-KW"/>
</dbReference>
<sequence>MNISEAVDDYIMNITVIENKSKQTSQAYRRDLNAYTQYLSAHHIDKMESVTTADVDAFLNAYAENHAAASVNRILSALHSFHRFTSLNHPEIDDPSKVIRGIAKSRHLPVYFSYEDVTKMLSSFGSSDKEVYQKTILETLYACGLRVSELCGLQLNQVHLSQGMMKVKGKGGKERMIPIAEPCVQQMQLYLDVIRPQWDKNKLPNFFINQLGHVCTRQYIHVLIKKKINALHLNPAISAHSFRHSFATQLLAGQADIRVVQELLGHRDIQTTQIYTHVQDERLRQAYDDFFQSFNKKEDA</sequence>
<proteinExistence type="inferred from homology"/>
<dbReference type="RefSeq" id="WP_183328996.1">
    <property type="nucleotide sequence ID" value="NZ_JACHHK010000007.1"/>
</dbReference>
<evidence type="ECO:0000256" key="2">
    <source>
        <dbReference type="ARBA" id="ARBA00022908"/>
    </source>
</evidence>
<dbReference type="PANTHER" id="PTHR30349:SF41">
    <property type="entry name" value="INTEGRASE_RECOMBINASE PROTEIN MJ0367-RELATED"/>
    <property type="match status" value="1"/>
</dbReference>
<dbReference type="PROSITE" id="PS51900">
    <property type="entry name" value="CB"/>
    <property type="match status" value="1"/>
</dbReference>
<evidence type="ECO:0000259" key="7">
    <source>
        <dbReference type="PROSITE" id="PS51900"/>
    </source>
</evidence>
<organism evidence="8 9">
    <name type="scientific">Catenisphaera adipataccumulans</name>
    <dbReference type="NCBI Taxonomy" id="700500"/>
    <lineage>
        <taxon>Bacteria</taxon>
        <taxon>Bacillati</taxon>
        <taxon>Bacillota</taxon>
        <taxon>Erysipelotrichia</taxon>
        <taxon>Erysipelotrichales</taxon>
        <taxon>Erysipelotrichaceae</taxon>
        <taxon>Catenisphaera</taxon>
    </lineage>
</organism>
<dbReference type="InterPro" id="IPR004107">
    <property type="entry name" value="Integrase_SAM-like_N"/>
</dbReference>
<dbReference type="PANTHER" id="PTHR30349">
    <property type="entry name" value="PHAGE INTEGRASE-RELATED"/>
    <property type="match status" value="1"/>
</dbReference>
<comment type="caution">
    <text evidence="8">The sequence shown here is derived from an EMBL/GenBank/DDBJ whole genome shotgun (WGS) entry which is preliminary data.</text>
</comment>
<dbReference type="GO" id="GO:0006310">
    <property type="term" value="P:DNA recombination"/>
    <property type="evidence" value="ECO:0007669"/>
    <property type="project" value="UniProtKB-KW"/>
</dbReference>
<evidence type="ECO:0000256" key="4">
    <source>
        <dbReference type="ARBA" id="ARBA00023172"/>
    </source>
</evidence>
<keyword evidence="2" id="KW-0229">DNA integration</keyword>
<accession>A0A7W8FWV6</accession>
<dbReference type="EMBL" id="JACHHK010000007">
    <property type="protein sequence ID" value="MBB5183701.1"/>
    <property type="molecule type" value="Genomic_DNA"/>
</dbReference>
<dbReference type="Pfam" id="PF02899">
    <property type="entry name" value="Phage_int_SAM_1"/>
    <property type="match status" value="1"/>
</dbReference>
<evidence type="ECO:0000256" key="5">
    <source>
        <dbReference type="PROSITE-ProRule" id="PRU01248"/>
    </source>
</evidence>
<dbReference type="InterPro" id="IPR002104">
    <property type="entry name" value="Integrase_catalytic"/>
</dbReference>
<dbReference type="GO" id="GO:0003677">
    <property type="term" value="F:DNA binding"/>
    <property type="evidence" value="ECO:0007669"/>
    <property type="project" value="UniProtKB-UniRule"/>
</dbReference>
<protein>
    <submittedName>
        <fullName evidence="8">Integrase/recombinase XerD</fullName>
    </submittedName>
</protein>
<dbReference type="InterPro" id="IPR013762">
    <property type="entry name" value="Integrase-like_cat_sf"/>
</dbReference>
<dbReference type="InterPro" id="IPR011010">
    <property type="entry name" value="DNA_brk_join_enz"/>
</dbReference>
<feature type="domain" description="Core-binding (CB)" evidence="7">
    <location>
        <begin position="1"/>
        <end position="86"/>
    </location>
</feature>
<name>A0A7W8FWV6_9FIRM</name>
<dbReference type="InterPro" id="IPR044068">
    <property type="entry name" value="CB"/>
</dbReference>
<dbReference type="Proteomes" id="UP000539953">
    <property type="component" value="Unassembled WGS sequence"/>
</dbReference>
<evidence type="ECO:0000313" key="8">
    <source>
        <dbReference type="EMBL" id="MBB5183701.1"/>
    </source>
</evidence>